<feature type="transmembrane region" description="Helical" evidence="8">
    <location>
        <begin position="235"/>
        <end position="258"/>
    </location>
</feature>
<dbReference type="EMBL" id="JAGFNS010000040">
    <property type="protein sequence ID" value="MBO3743492.1"/>
    <property type="molecule type" value="Genomic_DNA"/>
</dbReference>
<keyword evidence="5 8" id="KW-0812">Transmembrane</keyword>
<comment type="subcellular location">
    <subcellularLocation>
        <location evidence="1">Cell membrane</location>
        <topology evidence="1">Multi-pass membrane protein</topology>
    </subcellularLocation>
</comment>
<evidence type="ECO:0000313" key="10">
    <source>
        <dbReference type="Proteomes" id="UP000679690"/>
    </source>
</evidence>
<feature type="transmembrane region" description="Helical" evidence="8">
    <location>
        <begin position="334"/>
        <end position="355"/>
    </location>
</feature>
<evidence type="ECO:0000256" key="5">
    <source>
        <dbReference type="ARBA" id="ARBA00022692"/>
    </source>
</evidence>
<evidence type="ECO:0000256" key="8">
    <source>
        <dbReference type="SAM" id="Phobius"/>
    </source>
</evidence>
<organism evidence="9 10">
    <name type="scientific">Actinoplanes flavus</name>
    <dbReference type="NCBI Taxonomy" id="2820290"/>
    <lineage>
        <taxon>Bacteria</taxon>
        <taxon>Bacillati</taxon>
        <taxon>Actinomycetota</taxon>
        <taxon>Actinomycetes</taxon>
        <taxon>Micromonosporales</taxon>
        <taxon>Micromonosporaceae</taxon>
        <taxon>Actinoplanes</taxon>
    </lineage>
</organism>
<sequence>MAMNTIPTRAATGEHGTGVLANLTPNWFASVMGTGIVATAALSLPVRSAGLRLFATAVWVLAVLLLVVLTAATVTHWRRHPRTARRHHLDPVMAHFYGAPPMALMAVGAGTLLAGPTVIGTRAAVAGGWALWSAGTLAGLVTAVAIPYLQFTRHETVDPRSAFGGWLMAVVPPMVSASTGALLVPYTPAGQPRLTMYLACYAMFGISLLASLVIISMIWARLVHHEIGPARMVPTLWIVLGPLGQSITAASLLGGVAANALPDPYATAMAAFAVLYGVPVWGFTLLWAALAAAVTIRTARHHLPFSLTWWSFTFPVGTVVTGTSGLALHTGAALFRVCAVALYAALVVAWAVVGARTLRDGVFRPPARDTVLSGSGPRTRADGRTGSRWAWAAGRNSW</sequence>
<evidence type="ECO:0000256" key="4">
    <source>
        <dbReference type="ARBA" id="ARBA00022475"/>
    </source>
</evidence>
<dbReference type="InterPro" id="IPR051629">
    <property type="entry name" value="Sulfite_efflux_TDT"/>
</dbReference>
<feature type="transmembrane region" description="Helical" evidence="8">
    <location>
        <begin position="196"/>
        <end position="223"/>
    </location>
</feature>
<keyword evidence="10" id="KW-1185">Reference proteome</keyword>
<feature type="transmembrane region" description="Helical" evidence="8">
    <location>
        <begin position="163"/>
        <end position="184"/>
    </location>
</feature>
<feature type="transmembrane region" description="Helical" evidence="8">
    <location>
        <begin position="131"/>
        <end position="151"/>
    </location>
</feature>
<accession>A0ABS3UY32</accession>
<dbReference type="PANTHER" id="PTHR31686">
    <property type="match status" value="1"/>
</dbReference>
<keyword evidence="3" id="KW-0813">Transport</keyword>
<protein>
    <submittedName>
        <fullName evidence="9">TDT family transporter</fullName>
    </submittedName>
</protein>
<reference evidence="9 10" key="1">
    <citation type="submission" date="2021-03" db="EMBL/GenBank/DDBJ databases">
        <title>Actinoplanes flavus sp. nov., a novel actinomycete isolated from Coconut Palm rhizosphere soil.</title>
        <authorList>
            <person name="Luo X."/>
        </authorList>
    </citation>
    <scope>NUCLEOTIDE SEQUENCE [LARGE SCALE GENOMIC DNA]</scope>
    <source>
        <strain evidence="9 10">NEAU-H7</strain>
    </source>
</reference>
<dbReference type="Proteomes" id="UP000679690">
    <property type="component" value="Unassembled WGS sequence"/>
</dbReference>
<comment type="similarity">
    <text evidence="2">Belongs to the tellurite-resistance/dicarboxylate transporter (TDT) family.</text>
</comment>
<evidence type="ECO:0000256" key="2">
    <source>
        <dbReference type="ARBA" id="ARBA00008566"/>
    </source>
</evidence>
<feature type="transmembrane region" description="Helical" evidence="8">
    <location>
        <begin position="270"/>
        <end position="295"/>
    </location>
</feature>
<dbReference type="Gene3D" id="1.50.10.150">
    <property type="entry name" value="Voltage-dependent anion channel"/>
    <property type="match status" value="1"/>
</dbReference>
<keyword evidence="7 8" id="KW-0472">Membrane</keyword>
<feature type="transmembrane region" description="Helical" evidence="8">
    <location>
        <begin position="53"/>
        <end position="75"/>
    </location>
</feature>
<evidence type="ECO:0000256" key="1">
    <source>
        <dbReference type="ARBA" id="ARBA00004651"/>
    </source>
</evidence>
<evidence type="ECO:0000256" key="7">
    <source>
        <dbReference type="ARBA" id="ARBA00023136"/>
    </source>
</evidence>
<feature type="transmembrane region" description="Helical" evidence="8">
    <location>
        <begin position="307"/>
        <end position="328"/>
    </location>
</feature>
<dbReference type="PANTHER" id="PTHR31686:SF1">
    <property type="entry name" value="SULFITE EFFLUX PUMP SSU1"/>
    <property type="match status" value="1"/>
</dbReference>
<dbReference type="Pfam" id="PF03595">
    <property type="entry name" value="SLAC1"/>
    <property type="match status" value="1"/>
</dbReference>
<feature type="transmembrane region" description="Helical" evidence="8">
    <location>
        <begin position="96"/>
        <end position="119"/>
    </location>
</feature>
<keyword evidence="4" id="KW-1003">Cell membrane</keyword>
<evidence type="ECO:0000313" key="9">
    <source>
        <dbReference type="EMBL" id="MBO3743492.1"/>
    </source>
</evidence>
<dbReference type="InterPro" id="IPR004695">
    <property type="entry name" value="SLAC1/Mae1/Ssu1/TehA"/>
</dbReference>
<evidence type="ECO:0000256" key="3">
    <source>
        <dbReference type="ARBA" id="ARBA00022448"/>
    </source>
</evidence>
<comment type="caution">
    <text evidence="9">The sequence shown here is derived from an EMBL/GenBank/DDBJ whole genome shotgun (WGS) entry which is preliminary data.</text>
</comment>
<evidence type="ECO:0000256" key="6">
    <source>
        <dbReference type="ARBA" id="ARBA00022989"/>
    </source>
</evidence>
<dbReference type="CDD" id="cd09320">
    <property type="entry name" value="TDT_like_2"/>
    <property type="match status" value="1"/>
</dbReference>
<dbReference type="InterPro" id="IPR038665">
    <property type="entry name" value="Voltage-dep_anion_channel_sf"/>
</dbReference>
<name>A0ABS3UY32_9ACTN</name>
<gene>
    <name evidence="9" type="ORF">J5X75_38940</name>
</gene>
<keyword evidence="6 8" id="KW-1133">Transmembrane helix</keyword>
<proteinExistence type="inferred from homology"/>